<dbReference type="OMA" id="TQEPWRA"/>
<organism evidence="2 3">
    <name type="scientific">Amborella trichopoda</name>
    <dbReference type="NCBI Taxonomy" id="13333"/>
    <lineage>
        <taxon>Eukaryota</taxon>
        <taxon>Viridiplantae</taxon>
        <taxon>Streptophyta</taxon>
        <taxon>Embryophyta</taxon>
        <taxon>Tracheophyta</taxon>
        <taxon>Spermatophyta</taxon>
        <taxon>Magnoliopsida</taxon>
        <taxon>Amborellales</taxon>
        <taxon>Amborellaceae</taxon>
        <taxon>Amborella</taxon>
    </lineage>
</organism>
<gene>
    <name evidence="2" type="ORF">AMTR_s00061p00169900</name>
</gene>
<dbReference type="Pfam" id="PF25428">
    <property type="entry name" value="DUF7894"/>
    <property type="match status" value="1"/>
</dbReference>
<sequence length="240" mass="26248">MRVASKVIFLYRDANGFGTAIANSLKPNPNSGSKRIKSSFDLSLERYGIHDTKASGNIIDFVDAQGATQVTILLMQNYEPPIAGCAVNEVLKSITQESGTNRPLLMLPYIVSSSKLEQKVRNLGKISRNFPLYGIKIGPDTDSIASMVDGLPKPPSTLPIHDEILACLLQFVRVLRLETVFLVAPTSGSNTAAKQEREVLSELGEFLASRVGLSFSKECVEDDRVEKANASKEDWRALYG</sequence>
<keyword evidence="3" id="KW-1185">Reference proteome</keyword>
<reference evidence="3" key="1">
    <citation type="journal article" date="2013" name="Science">
        <title>The Amborella genome and the evolution of flowering plants.</title>
        <authorList>
            <consortium name="Amborella Genome Project"/>
        </authorList>
    </citation>
    <scope>NUCLEOTIDE SEQUENCE [LARGE SCALE GENOMIC DNA]</scope>
</reference>
<dbReference type="EMBL" id="KI392075">
    <property type="protein sequence ID" value="ERN19169.1"/>
    <property type="molecule type" value="Genomic_DNA"/>
</dbReference>
<dbReference type="OrthoDB" id="1927925at2759"/>
<dbReference type="AlphaFoldDB" id="U5D9J8"/>
<protein>
    <recommendedName>
        <fullName evidence="1">DUF7894 domain-containing protein</fullName>
    </recommendedName>
</protein>
<dbReference type="KEGG" id="atr:18447543"/>
<dbReference type="PANTHER" id="PTHR37221">
    <property type="entry name" value="OS02G0582400 PROTEIN"/>
    <property type="match status" value="1"/>
</dbReference>
<dbReference type="eggNOG" id="ENOG502QWQP">
    <property type="taxonomic scope" value="Eukaryota"/>
</dbReference>
<evidence type="ECO:0000313" key="3">
    <source>
        <dbReference type="Proteomes" id="UP000017836"/>
    </source>
</evidence>
<evidence type="ECO:0000313" key="2">
    <source>
        <dbReference type="EMBL" id="ERN19169.1"/>
    </source>
</evidence>
<proteinExistence type="predicted"/>
<dbReference type="InterPro" id="IPR057216">
    <property type="entry name" value="DUF7894"/>
</dbReference>
<dbReference type="PANTHER" id="PTHR37221:SF1">
    <property type="entry name" value="OS02G0582400 PROTEIN"/>
    <property type="match status" value="1"/>
</dbReference>
<feature type="domain" description="DUF7894" evidence="1">
    <location>
        <begin position="1"/>
        <end position="240"/>
    </location>
</feature>
<dbReference type="HOGENOM" id="CLU_1157794_0_0_1"/>
<evidence type="ECO:0000259" key="1">
    <source>
        <dbReference type="Pfam" id="PF25428"/>
    </source>
</evidence>
<dbReference type="Gramene" id="ERN19169">
    <property type="protein sequence ID" value="ERN19169"/>
    <property type="gene ID" value="AMTR_s00061p00169900"/>
</dbReference>
<accession>U5D9J8</accession>
<dbReference type="Proteomes" id="UP000017836">
    <property type="component" value="Unassembled WGS sequence"/>
</dbReference>
<name>U5D9J8_AMBTC</name>